<evidence type="ECO:0000313" key="2">
    <source>
        <dbReference type="Proteomes" id="UP000650833"/>
    </source>
</evidence>
<proteinExistence type="predicted"/>
<dbReference type="AlphaFoldDB" id="A0A8H7QI92"/>
<dbReference type="Proteomes" id="UP000650833">
    <property type="component" value="Unassembled WGS sequence"/>
</dbReference>
<gene>
    <name evidence="1" type="ORF">INT46_004363</name>
</gene>
<protein>
    <submittedName>
        <fullName evidence="1">Uncharacterized protein</fullName>
    </submittedName>
</protein>
<dbReference type="OrthoDB" id="2275306at2759"/>
<sequence>MQGLKPNLKNHVKFGYIYYIDSPELDISSDTPIKHLEHNILGIPSKAAAILSGITYNELESKLVLTSRISKSNADNLNLALLDSLNIKFGTFVYDKSTKEWYNNLKNGNLGGINGKVTKSNIVHQRNGIDSHYELVLEMIPLKSMDKAQFLKYSIDSSSNEMQSKWDRIARNGCRKMGSENIVFNRRDHFNEVFESAVLL</sequence>
<reference evidence="1" key="1">
    <citation type="submission" date="2020-12" db="EMBL/GenBank/DDBJ databases">
        <title>Metabolic potential, ecology and presence of endohyphal bacteria is reflected in genomic diversity of Mucoromycotina.</title>
        <authorList>
            <person name="Muszewska A."/>
            <person name="Okrasinska A."/>
            <person name="Steczkiewicz K."/>
            <person name="Drgas O."/>
            <person name="Orlowska M."/>
            <person name="Perlinska-Lenart U."/>
            <person name="Aleksandrzak-Piekarczyk T."/>
            <person name="Szatraj K."/>
            <person name="Zielenkiewicz U."/>
            <person name="Pilsyk S."/>
            <person name="Malc E."/>
            <person name="Mieczkowski P."/>
            <person name="Kruszewska J.S."/>
            <person name="Biernat P."/>
            <person name="Pawlowska J."/>
        </authorList>
    </citation>
    <scope>NUCLEOTIDE SEQUENCE</scope>
    <source>
        <strain evidence="1">CBS 226.32</strain>
    </source>
</reference>
<organism evidence="1 2">
    <name type="scientific">Mucor plumbeus</name>
    <dbReference type="NCBI Taxonomy" id="97098"/>
    <lineage>
        <taxon>Eukaryota</taxon>
        <taxon>Fungi</taxon>
        <taxon>Fungi incertae sedis</taxon>
        <taxon>Mucoromycota</taxon>
        <taxon>Mucoromycotina</taxon>
        <taxon>Mucoromycetes</taxon>
        <taxon>Mucorales</taxon>
        <taxon>Mucorineae</taxon>
        <taxon>Mucoraceae</taxon>
        <taxon>Mucor</taxon>
    </lineage>
</organism>
<name>A0A8H7QI92_9FUNG</name>
<evidence type="ECO:0000313" key="1">
    <source>
        <dbReference type="EMBL" id="KAG2192882.1"/>
    </source>
</evidence>
<keyword evidence="2" id="KW-1185">Reference proteome</keyword>
<dbReference type="EMBL" id="JAEPRC010000689">
    <property type="protein sequence ID" value="KAG2192882.1"/>
    <property type="molecule type" value="Genomic_DNA"/>
</dbReference>
<comment type="caution">
    <text evidence="1">The sequence shown here is derived from an EMBL/GenBank/DDBJ whole genome shotgun (WGS) entry which is preliminary data.</text>
</comment>
<accession>A0A8H7QI92</accession>